<reference evidence="4" key="1">
    <citation type="submission" date="2018-03" db="EMBL/GenBank/DDBJ databases">
        <authorList>
            <person name="Guldener U."/>
        </authorList>
    </citation>
    <scope>NUCLEOTIDE SEQUENCE</scope>
</reference>
<proteinExistence type="predicted"/>
<gene>
    <name evidence="4" type="ORF">DNG_03911</name>
</gene>
<feature type="compositionally biased region" description="Low complexity" evidence="1">
    <location>
        <begin position="42"/>
        <end position="60"/>
    </location>
</feature>
<feature type="region of interest" description="Disordered" evidence="1">
    <location>
        <begin position="158"/>
        <end position="199"/>
    </location>
</feature>
<keyword evidence="2" id="KW-1133">Transmembrane helix</keyword>
<dbReference type="Proteomes" id="UP001187682">
    <property type="component" value="Unassembled WGS sequence"/>
</dbReference>
<feature type="transmembrane region" description="Helical" evidence="2">
    <location>
        <begin position="201"/>
        <end position="225"/>
    </location>
</feature>
<feature type="region of interest" description="Disordered" evidence="1">
    <location>
        <begin position="97"/>
        <end position="131"/>
    </location>
</feature>
<evidence type="ECO:0000256" key="3">
    <source>
        <dbReference type="SAM" id="SignalP"/>
    </source>
</evidence>
<keyword evidence="3" id="KW-0732">Signal</keyword>
<evidence type="ECO:0000313" key="4">
    <source>
        <dbReference type="EMBL" id="SPO01164.1"/>
    </source>
</evidence>
<keyword evidence="2" id="KW-0472">Membrane</keyword>
<feature type="compositionally biased region" description="Low complexity" evidence="1">
    <location>
        <begin position="104"/>
        <end position="118"/>
    </location>
</feature>
<feature type="compositionally biased region" description="Low complexity" evidence="1">
    <location>
        <begin position="171"/>
        <end position="185"/>
    </location>
</feature>
<keyword evidence="2" id="KW-0812">Transmembrane</keyword>
<evidence type="ECO:0000313" key="5">
    <source>
        <dbReference type="Proteomes" id="UP001187682"/>
    </source>
</evidence>
<comment type="caution">
    <text evidence="4">The sequence shown here is derived from an EMBL/GenBank/DDBJ whole genome shotgun (WGS) entry which is preliminary data.</text>
</comment>
<organism evidence="4 5">
    <name type="scientific">Cephalotrichum gorgonifer</name>
    <dbReference type="NCBI Taxonomy" id="2041049"/>
    <lineage>
        <taxon>Eukaryota</taxon>
        <taxon>Fungi</taxon>
        <taxon>Dikarya</taxon>
        <taxon>Ascomycota</taxon>
        <taxon>Pezizomycotina</taxon>
        <taxon>Sordariomycetes</taxon>
        <taxon>Hypocreomycetidae</taxon>
        <taxon>Microascales</taxon>
        <taxon>Microascaceae</taxon>
        <taxon>Cephalotrichum</taxon>
    </lineage>
</organism>
<dbReference type="AlphaFoldDB" id="A0AAE8MX15"/>
<feature type="region of interest" description="Disordered" evidence="1">
    <location>
        <begin position="23"/>
        <end position="60"/>
    </location>
</feature>
<evidence type="ECO:0000256" key="1">
    <source>
        <dbReference type="SAM" id="MobiDB-lite"/>
    </source>
</evidence>
<sequence>MKFNVVALFAASAIAAVLPEEPAYPEAPVPTTSEAAYPETTEPAYPEVPSSSEEASPEPTSTYVVTELITITDCPPTVTDCPADYSEVSSVVITSTVCEDEPTETPGGEYPEETPSTSAEEESPEPTASVCEPEVYEKTITTSYTTVVETTIVETFTSACAEPTGEEEYPEPTGTGPSGPSESYPAGNSTTPEEEYPEEPVVAGASAVFGSVFTVAAAAVAAFAFA</sequence>
<protein>
    <submittedName>
        <fullName evidence="4">Uncharacterized protein</fullName>
    </submittedName>
</protein>
<evidence type="ECO:0000256" key="2">
    <source>
        <dbReference type="SAM" id="Phobius"/>
    </source>
</evidence>
<accession>A0AAE8MX15</accession>
<feature type="chain" id="PRO_5041911859" evidence="3">
    <location>
        <begin position="20"/>
        <end position="226"/>
    </location>
</feature>
<feature type="signal peptide" evidence="3">
    <location>
        <begin position="1"/>
        <end position="19"/>
    </location>
</feature>
<keyword evidence="5" id="KW-1185">Reference proteome</keyword>
<dbReference type="EMBL" id="ONZQ02000004">
    <property type="protein sequence ID" value="SPO01164.1"/>
    <property type="molecule type" value="Genomic_DNA"/>
</dbReference>
<name>A0AAE8MX15_9PEZI</name>